<evidence type="ECO:0000313" key="1">
    <source>
        <dbReference type="EMBL" id="MFD0897542.1"/>
    </source>
</evidence>
<accession>A0ABW3EDU2</accession>
<gene>
    <name evidence="1" type="ORF">ACFQZ7_07295</name>
</gene>
<evidence type="ECO:0008006" key="3">
    <source>
        <dbReference type="Google" id="ProtNLM"/>
    </source>
</evidence>
<name>A0ABW3EDU2_9LACO</name>
<organism evidence="1 2">
    <name type="scientific">Loigolactobacillus binensis</name>
    <dbReference type="NCBI Taxonomy" id="2559922"/>
    <lineage>
        <taxon>Bacteria</taxon>
        <taxon>Bacillati</taxon>
        <taxon>Bacillota</taxon>
        <taxon>Bacilli</taxon>
        <taxon>Lactobacillales</taxon>
        <taxon>Lactobacillaceae</taxon>
        <taxon>Loigolactobacillus</taxon>
    </lineage>
</organism>
<dbReference type="Proteomes" id="UP001597104">
    <property type="component" value="Unassembled WGS sequence"/>
</dbReference>
<reference evidence="2" key="1">
    <citation type="journal article" date="2019" name="Int. J. Syst. Evol. Microbiol.">
        <title>The Global Catalogue of Microorganisms (GCM) 10K type strain sequencing project: providing services to taxonomists for standard genome sequencing and annotation.</title>
        <authorList>
            <consortium name="The Broad Institute Genomics Platform"/>
            <consortium name="The Broad Institute Genome Sequencing Center for Infectious Disease"/>
            <person name="Wu L."/>
            <person name="Ma J."/>
        </authorList>
    </citation>
    <scope>NUCLEOTIDE SEQUENCE [LARGE SCALE GENOMIC DNA]</scope>
    <source>
        <strain evidence="2">CCM 8925</strain>
    </source>
</reference>
<comment type="caution">
    <text evidence="1">The sequence shown here is derived from an EMBL/GenBank/DDBJ whole genome shotgun (WGS) entry which is preliminary data.</text>
</comment>
<dbReference type="EMBL" id="JBHTIO010000036">
    <property type="protein sequence ID" value="MFD0897542.1"/>
    <property type="molecule type" value="Genomic_DNA"/>
</dbReference>
<protein>
    <recommendedName>
        <fullName evidence="3">YtxH domain-containing protein</fullName>
    </recommendedName>
</protein>
<keyword evidence="2" id="KW-1185">Reference proteome</keyword>
<proteinExistence type="predicted"/>
<sequence length="117" mass="13101">MKTGHKLLLGIGVTATVAAAGAYLAADALMDKLQSYKNRNRIKTYVKDNLNGSQRVLDFVDHLDDEDITRLLQAADKFGDVRQRVGQYSDDIQGKAHELRDLLTSYMTKRQDNASED</sequence>
<dbReference type="RefSeq" id="WP_137638487.1">
    <property type="nucleotide sequence ID" value="NZ_BJDN01000026.1"/>
</dbReference>
<evidence type="ECO:0000313" key="2">
    <source>
        <dbReference type="Proteomes" id="UP001597104"/>
    </source>
</evidence>